<dbReference type="Pfam" id="PF01070">
    <property type="entry name" value="FMN_dh"/>
    <property type="match status" value="1"/>
</dbReference>
<dbReference type="InterPro" id="IPR037396">
    <property type="entry name" value="FMN_HAD"/>
</dbReference>
<reference evidence="9 10" key="1">
    <citation type="submission" date="2016-07" db="EMBL/GenBank/DDBJ databases">
        <title>Draft genome of the white-rot fungus Obba rivulosa 3A-2.</title>
        <authorList>
            <consortium name="DOE Joint Genome Institute"/>
            <person name="Miettinen O."/>
            <person name="Riley R."/>
            <person name="Acob R."/>
            <person name="Barry K."/>
            <person name="Cullen D."/>
            <person name="De Vries R."/>
            <person name="Hainaut M."/>
            <person name="Hatakka A."/>
            <person name="Henrissat B."/>
            <person name="Hilden K."/>
            <person name="Kuo R."/>
            <person name="Labutti K."/>
            <person name="Lipzen A."/>
            <person name="Makela M.R."/>
            <person name="Sandor L."/>
            <person name="Spatafora J.W."/>
            <person name="Grigoriev I.V."/>
            <person name="Hibbett D.S."/>
        </authorList>
    </citation>
    <scope>NUCLEOTIDE SEQUENCE [LARGE SCALE GENOMIC DNA]</scope>
    <source>
        <strain evidence="9 10">3A-2</strain>
    </source>
</reference>
<comment type="cofactor">
    <cofactor evidence="1">
        <name>FMN</name>
        <dbReference type="ChEBI" id="CHEBI:58210"/>
    </cofactor>
</comment>
<evidence type="ECO:0008006" key="11">
    <source>
        <dbReference type="Google" id="ProtNLM"/>
    </source>
</evidence>
<keyword evidence="4" id="KW-0560">Oxidoreductase</keyword>
<evidence type="ECO:0000259" key="7">
    <source>
        <dbReference type="PROSITE" id="PS50255"/>
    </source>
</evidence>
<dbReference type="PROSITE" id="PS00557">
    <property type="entry name" value="FMN_HYDROXY_ACID_DH_1"/>
    <property type="match status" value="1"/>
</dbReference>
<comment type="similarity">
    <text evidence="6">Belongs to the cytochrome b5 family.</text>
</comment>
<dbReference type="GO" id="GO:0020037">
    <property type="term" value="F:heme binding"/>
    <property type="evidence" value="ECO:0007669"/>
    <property type="project" value="UniProtKB-UniRule"/>
</dbReference>
<evidence type="ECO:0000256" key="1">
    <source>
        <dbReference type="ARBA" id="ARBA00001917"/>
    </source>
</evidence>
<dbReference type="PROSITE" id="PS50255">
    <property type="entry name" value="CYTOCHROME_B5_2"/>
    <property type="match status" value="1"/>
</dbReference>
<dbReference type="EMBL" id="KV722401">
    <property type="protein sequence ID" value="OCH90591.1"/>
    <property type="molecule type" value="Genomic_DNA"/>
</dbReference>
<evidence type="ECO:0000256" key="4">
    <source>
        <dbReference type="ARBA" id="ARBA00023002"/>
    </source>
</evidence>
<dbReference type="InterPro" id="IPR008259">
    <property type="entry name" value="FMN_hydac_DH_AS"/>
</dbReference>
<dbReference type="Gene3D" id="3.20.20.70">
    <property type="entry name" value="Aldolase class I"/>
    <property type="match status" value="1"/>
</dbReference>
<dbReference type="Gene3D" id="3.10.120.10">
    <property type="entry name" value="Cytochrome b5-like heme/steroid binding domain"/>
    <property type="match status" value="1"/>
</dbReference>
<evidence type="ECO:0000313" key="10">
    <source>
        <dbReference type="Proteomes" id="UP000250043"/>
    </source>
</evidence>
<name>A0A8E2AU10_9APHY</name>
<keyword evidence="10" id="KW-1185">Reference proteome</keyword>
<dbReference type="SUPFAM" id="SSF51395">
    <property type="entry name" value="FMN-linked oxidoreductases"/>
    <property type="match status" value="1"/>
</dbReference>
<evidence type="ECO:0000256" key="6">
    <source>
        <dbReference type="RuleBase" id="RU362121"/>
    </source>
</evidence>
<dbReference type="PANTHER" id="PTHR10578">
    <property type="entry name" value="S -2-HYDROXY-ACID OXIDASE-RELATED"/>
    <property type="match status" value="1"/>
</dbReference>
<organism evidence="9 10">
    <name type="scientific">Obba rivulosa</name>
    <dbReference type="NCBI Taxonomy" id="1052685"/>
    <lineage>
        <taxon>Eukaryota</taxon>
        <taxon>Fungi</taxon>
        <taxon>Dikarya</taxon>
        <taxon>Basidiomycota</taxon>
        <taxon>Agaricomycotina</taxon>
        <taxon>Agaricomycetes</taxon>
        <taxon>Polyporales</taxon>
        <taxon>Gelatoporiaceae</taxon>
        <taxon>Obba</taxon>
    </lineage>
</organism>
<evidence type="ECO:0000256" key="2">
    <source>
        <dbReference type="ARBA" id="ARBA00022617"/>
    </source>
</evidence>
<dbReference type="PANTHER" id="PTHR10578:SF101">
    <property type="entry name" value="L-LACTATE DEHYDROGENASE (CYTOCHROME B2)"/>
    <property type="match status" value="1"/>
</dbReference>
<keyword evidence="3 6" id="KW-0479">Metal-binding</keyword>
<dbReference type="InterPro" id="IPR000262">
    <property type="entry name" value="FMN-dep_DH"/>
</dbReference>
<protein>
    <recommendedName>
        <fullName evidence="11">(S)-2-hydroxy-acid oxidase</fullName>
    </recommendedName>
</protein>
<dbReference type="InterPro" id="IPR018506">
    <property type="entry name" value="Cyt_B5_heme-BS"/>
</dbReference>
<dbReference type="GO" id="GO:0046872">
    <property type="term" value="F:metal ion binding"/>
    <property type="evidence" value="ECO:0007669"/>
    <property type="project" value="UniProtKB-UniRule"/>
</dbReference>
<dbReference type="InterPro" id="IPR001199">
    <property type="entry name" value="Cyt_B5-like_heme/steroid-bd"/>
</dbReference>
<dbReference type="InterPro" id="IPR013785">
    <property type="entry name" value="Aldolase_TIM"/>
</dbReference>
<dbReference type="PROSITE" id="PS51349">
    <property type="entry name" value="FMN_HYDROXY_ACID_DH_2"/>
    <property type="match status" value="1"/>
</dbReference>
<gene>
    <name evidence="9" type="ORF">OBBRIDRAFT_754729</name>
</gene>
<dbReference type="PRINTS" id="PR00363">
    <property type="entry name" value="CYTOCHROMEB5"/>
</dbReference>
<dbReference type="PROSITE" id="PS00191">
    <property type="entry name" value="CYTOCHROME_B5_1"/>
    <property type="match status" value="1"/>
</dbReference>
<keyword evidence="2 6" id="KW-0349">Heme</keyword>
<dbReference type="Proteomes" id="UP000250043">
    <property type="component" value="Unassembled WGS sequence"/>
</dbReference>
<sequence length="500" mass="55524">MSRRWSLQEVAQHDTSSSCWVIIRTKVYDVTTFLSVHPGGADIILRHAGLDVTVEYESIHQPHTLERSLPAESYMGDLNSVAAHRLAQEHALRRGMSDEFCMENNCRKPPIDRVLNLRVMEEAAKSVMSSRAWDYYSSGSDDEITLCENMRAFSRFFFMPRAMMPVSNCDISTTILGFKSSIPVFISGAAGARLGHPLGEANITRGAGRTGIIQMVSSNASLSYAEIAASRISDAQALFFQLYKHTDALAETRIHEVESLGYNAIFLTVDAIVSGFRVREIRDSFVPQGTERASEQTQTPVWHANVSSNVPRAPTTSSRTDEEVVKPTITIATVVKPVDRDMSWERTIPWLRMVSRLPIVIKGIQTVEDAVLAADAGVDGIVVSNHGGRQLEFSLPPIEVLYKIRKQRPDVFGKLEVYLDGGVRRGTDVVKALCLGARAVGLGRPFLFAQSAYGEEGVVQVVRILEREILTTMRLLGASTLKDLEPSLVERVDWQPRYKL</sequence>
<evidence type="ECO:0000313" key="9">
    <source>
        <dbReference type="EMBL" id="OCH90591.1"/>
    </source>
</evidence>
<dbReference type="InterPro" id="IPR036400">
    <property type="entry name" value="Cyt_B5-like_heme/steroid_sf"/>
</dbReference>
<evidence type="ECO:0000256" key="5">
    <source>
        <dbReference type="ARBA" id="ARBA00023004"/>
    </source>
</evidence>
<dbReference type="GO" id="GO:0006089">
    <property type="term" value="P:lactate metabolic process"/>
    <property type="evidence" value="ECO:0007669"/>
    <property type="project" value="TreeGrafter"/>
</dbReference>
<evidence type="ECO:0000259" key="8">
    <source>
        <dbReference type="PROSITE" id="PS51349"/>
    </source>
</evidence>
<dbReference type="AlphaFoldDB" id="A0A8E2AU10"/>
<dbReference type="SUPFAM" id="SSF55856">
    <property type="entry name" value="Cytochrome b5-like heme/steroid binding domain"/>
    <property type="match status" value="1"/>
</dbReference>
<accession>A0A8E2AU10</accession>
<dbReference type="GO" id="GO:0004460">
    <property type="term" value="F:L-lactate dehydrogenase (cytochrome) activity"/>
    <property type="evidence" value="ECO:0007669"/>
    <property type="project" value="TreeGrafter"/>
</dbReference>
<proteinExistence type="inferred from homology"/>
<feature type="domain" description="Cytochrome b5 heme-binding" evidence="7">
    <location>
        <begin position="2"/>
        <end position="79"/>
    </location>
</feature>
<dbReference type="Pfam" id="PF00173">
    <property type="entry name" value="Cyt-b5"/>
    <property type="match status" value="1"/>
</dbReference>
<evidence type="ECO:0000256" key="3">
    <source>
        <dbReference type="ARBA" id="ARBA00022723"/>
    </source>
</evidence>
<dbReference type="OrthoDB" id="1925334at2759"/>
<keyword evidence="5 6" id="KW-0408">Iron</keyword>
<feature type="domain" description="FMN hydroxy acid dehydrogenase" evidence="8">
    <location>
        <begin position="109"/>
        <end position="494"/>
    </location>
</feature>
<dbReference type="SMART" id="SM01117">
    <property type="entry name" value="Cyt-b5"/>
    <property type="match status" value="1"/>
</dbReference>